<name>A0A914Z5N2_9BILA</name>
<dbReference type="PANTHER" id="PTHR24058">
    <property type="entry name" value="DUAL SPECIFICITY PROTEIN KINASE"/>
    <property type="match status" value="1"/>
</dbReference>
<evidence type="ECO:0000256" key="4">
    <source>
        <dbReference type="ARBA" id="ARBA00022741"/>
    </source>
</evidence>
<dbReference type="EC" id="2.7.11.1" evidence="1"/>
<dbReference type="WBParaSite" id="PSU_v2.g7256.t1">
    <property type="protein sequence ID" value="PSU_v2.g7256.t1"/>
    <property type="gene ID" value="PSU_v2.g7256"/>
</dbReference>
<dbReference type="GO" id="GO:0004713">
    <property type="term" value="F:protein tyrosine kinase activity"/>
    <property type="evidence" value="ECO:0007669"/>
    <property type="project" value="TreeGrafter"/>
</dbReference>
<dbReference type="GO" id="GO:0005634">
    <property type="term" value="C:nucleus"/>
    <property type="evidence" value="ECO:0007669"/>
    <property type="project" value="UniProtKB-ARBA"/>
</dbReference>
<accession>A0A914Z5N2</accession>
<dbReference type="GO" id="GO:0005524">
    <property type="term" value="F:ATP binding"/>
    <property type="evidence" value="ECO:0007669"/>
    <property type="project" value="UniProtKB-UniRule"/>
</dbReference>
<dbReference type="PROSITE" id="PS00107">
    <property type="entry name" value="PROTEIN_KINASE_ATP"/>
    <property type="match status" value="1"/>
</dbReference>
<dbReference type="AlphaFoldDB" id="A0A914Z5N2"/>
<evidence type="ECO:0000256" key="5">
    <source>
        <dbReference type="ARBA" id="ARBA00022777"/>
    </source>
</evidence>
<evidence type="ECO:0000256" key="6">
    <source>
        <dbReference type="ARBA" id="ARBA00022840"/>
    </source>
</evidence>
<evidence type="ECO:0000256" key="1">
    <source>
        <dbReference type="ARBA" id="ARBA00012513"/>
    </source>
</evidence>
<reference evidence="13" key="1">
    <citation type="submission" date="2022-11" db="UniProtKB">
        <authorList>
            <consortium name="WormBaseParasite"/>
        </authorList>
    </citation>
    <scope>IDENTIFICATION</scope>
</reference>
<dbReference type="PANTHER" id="PTHR24058:SF17">
    <property type="entry name" value="HOMEODOMAIN INTERACTING PROTEIN KINASE, ISOFORM D"/>
    <property type="match status" value="1"/>
</dbReference>
<dbReference type="SUPFAM" id="SSF56112">
    <property type="entry name" value="Protein kinase-like (PK-like)"/>
    <property type="match status" value="1"/>
</dbReference>
<dbReference type="InterPro" id="IPR050494">
    <property type="entry name" value="Ser_Thr_dual-spec_kinase"/>
</dbReference>
<keyword evidence="2" id="KW-0723">Serine/threonine-protein kinase</keyword>
<dbReference type="Gene3D" id="3.30.200.20">
    <property type="entry name" value="Phosphorylase Kinase, domain 1"/>
    <property type="match status" value="1"/>
</dbReference>
<dbReference type="InterPro" id="IPR011009">
    <property type="entry name" value="Kinase-like_dom_sf"/>
</dbReference>
<organism evidence="12 13">
    <name type="scientific">Panagrolaimus superbus</name>
    <dbReference type="NCBI Taxonomy" id="310955"/>
    <lineage>
        <taxon>Eukaryota</taxon>
        <taxon>Metazoa</taxon>
        <taxon>Ecdysozoa</taxon>
        <taxon>Nematoda</taxon>
        <taxon>Chromadorea</taxon>
        <taxon>Rhabditida</taxon>
        <taxon>Tylenchina</taxon>
        <taxon>Panagrolaimomorpha</taxon>
        <taxon>Panagrolaimoidea</taxon>
        <taxon>Panagrolaimidae</taxon>
        <taxon>Panagrolaimus</taxon>
    </lineage>
</organism>
<dbReference type="Gene3D" id="1.10.510.10">
    <property type="entry name" value="Transferase(Phosphotransferase) domain 1"/>
    <property type="match status" value="1"/>
</dbReference>
<feature type="domain" description="Protein kinase" evidence="11">
    <location>
        <begin position="293"/>
        <end position="617"/>
    </location>
</feature>
<evidence type="ECO:0000259" key="11">
    <source>
        <dbReference type="PROSITE" id="PS50011"/>
    </source>
</evidence>
<keyword evidence="3" id="KW-0808">Transferase</keyword>
<comment type="catalytic activity">
    <reaction evidence="8">
        <text>L-seryl-[protein] + ATP = O-phospho-L-seryl-[protein] + ADP + H(+)</text>
        <dbReference type="Rhea" id="RHEA:17989"/>
        <dbReference type="Rhea" id="RHEA-COMP:9863"/>
        <dbReference type="Rhea" id="RHEA-COMP:11604"/>
        <dbReference type="ChEBI" id="CHEBI:15378"/>
        <dbReference type="ChEBI" id="CHEBI:29999"/>
        <dbReference type="ChEBI" id="CHEBI:30616"/>
        <dbReference type="ChEBI" id="CHEBI:83421"/>
        <dbReference type="ChEBI" id="CHEBI:456216"/>
        <dbReference type="EC" id="2.7.11.1"/>
    </reaction>
</comment>
<keyword evidence="6 10" id="KW-0067">ATP-binding</keyword>
<dbReference type="GO" id="GO:0005737">
    <property type="term" value="C:cytoplasm"/>
    <property type="evidence" value="ECO:0007669"/>
    <property type="project" value="TreeGrafter"/>
</dbReference>
<dbReference type="InterPro" id="IPR008271">
    <property type="entry name" value="Ser/Thr_kinase_AS"/>
</dbReference>
<evidence type="ECO:0000256" key="3">
    <source>
        <dbReference type="ARBA" id="ARBA00022679"/>
    </source>
</evidence>
<dbReference type="GO" id="GO:0004674">
    <property type="term" value="F:protein serine/threonine kinase activity"/>
    <property type="evidence" value="ECO:0007669"/>
    <property type="project" value="UniProtKB-KW"/>
</dbReference>
<comment type="catalytic activity">
    <reaction evidence="7">
        <text>L-threonyl-[protein] + ATP = O-phospho-L-threonyl-[protein] + ADP + H(+)</text>
        <dbReference type="Rhea" id="RHEA:46608"/>
        <dbReference type="Rhea" id="RHEA-COMP:11060"/>
        <dbReference type="Rhea" id="RHEA-COMP:11605"/>
        <dbReference type="ChEBI" id="CHEBI:15378"/>
        <dbReference type="ChEBI" id="CHEBI:30013"/>
        <dbReference type="ChEBI" id="CHEBI:30616"/>
        <dbReference type="ChEBI" id="CHEBI:61977"/>
        <dbReference type="ChEBI" id="CHEBI:456216"/>
        <dbReference type="EC" id="2.7.11.1"/>
    </reaction>
</comment>
<proteinExistence type="inferred from homology"/>
<evidence type="ECO:0000256" key="7">
    <source>
        <dbReference type="ARBA" id="ARBA00047899"/>
    </source>
</evidence>
<keyword evidence="5" id="KW-0418">Kinase</keyword>
<dbReference type="SMART" id="SM00220">
    <property type="entry name" value="S_TKc"/>
    <property type="match status" value="1"/>
</dbReference>
<comment type="similarity">
    <text evidence="9">Belongs to the protein kinase superfamily. CMGC Ser/Thr protein kinase family. HIPK subfamily.</text>
</comment>
<sequence length="1050" mass="117782">MTIDEFVVVVAAAALSRSKKHSTAATTTVAAFKGIGGNVSSGGVPLVDANIGDNVTNLQQQQKIRNHQNQNFATASTINIKETSKINNKTGYQTQKQVFKAAPVNNKLDTLTKASSTFNNNNFQKTGSGIIPATNIGIQNQFNTELFGKFFSPLLNLKQQQQKEVTSGIAQKAPSSSFQGVMPSIPNGAASSSSNSFNNNGRFVNGNSNNNNNGVIYGDIQKGRPGVSLDYEKILTQHLPVTNVQRSQNVNQNIKANNTQQKATTTARSRTTGDGEYQLVRHETLYSPYDNAYEVLEFLGKGTFGQVVKAWKKGSNQMVAIKILKKHPSYARQGQIEVSILSRLSNENAEKYNFVRAFECFQHKNHTCLVFEMLEQNLYDYLRQHKFQPLPLKNIRPILQQVLTALEKLKELELIHADLKPENIMLVDPKNQPFRVKVIDFGSASHRSKAVTNTYLQSRYYRAPEIILGLPFKEAIDMWSLGCVIAELFLGWPLYPGASEYDQIRFITTTQGYPSNAMLRYGVKTNRFFYKNGENYRLKTEAEVEKEGVCRPKETRKYIFSQLEDIMMVHVYCDGNPYNFISERDDRVAFVELLRQMLSIDQTFRMSPSIALNHHFVTMRHLDEISHTTEYFEESKNSMAVCNLTDRFCYRVMERGNKHVMQLDTGPLPPKMLPTGAPAFDEIKQEKVIPKETMQNIFKPFTSAQFMHSPVAQQTQIKQELSNNRKIIKPEPQTIPHQTVAPIPQNPIPAASIANYAPDLANRFLCALASQPKPEQYGYPPDVNNLFPSSGTKFVMPPTYLQQIIPFPVMHQPVVMGQTTLDHPIYGKISQPIGAALTQNRIDWPALIPAVQYPTDFTTQPQFNIQHTQSYQLAPQSLENQVQYVQAAAAPLWTTPLNNLAELYNTRPDVFSQANAFQISSNNSMQNVIHSTTVLPNSSNNSFQALNRTPSSSIITSAAAATTNSNSNLNGFSSLMATSKRKNSKCAIVRPLNEPRQENNNVIINKPSQISLQYPPPHTSDEKVIVSNQGLYNPPPFLPVWPMPVYPFTM</sequence>
<dbReference type="InterPro" id="IPR017441">
    <property type="entry name" value="Protein_kinase_ATP_BS"/>
</dbReference>
<evidence type="ECO:0000256" key="2">
    <source>
        <dbReference type="ARBA" id="ARBA00022527"/>
    </source>
</evidence>
<feature type="binding site" evidence="10">
    <location>
        <position position="322"/>
    </location>
    <ligand>
        <name>ATP</name>
        <dbReference type="ChEBI" id="CHEBI:30616"/>
    </ligand>
</feature>
<keyword evidence="12" id="KW-1185">Reference proteome</keyword>
<dbReference type="FunFam" id="1.10.510.10:FF:000029">
    <property type="entry name" value="Homeodomain-interacting protein kinase 2 isoform 1"/>
    <property type="match status" value="1"/>
</dbReference>
<dbReference type="InterPro" id="IPR000719">
    <property type="entry name" value="Prot_kinase_dom"/>
</dbReference>
<protein>
    <recommendedName>
        <fullName evidence="1">non-specific serine/threonine protein kinase</fullName>
        <ecNumber evidence="1">2.7.11.1</ecNumber>
    </recommendedName>
</protein>
<evidence type="ECO:0000256" key="8">
    <source>
        <dbReference type="ARBA" id="ARBA00048679"/>
    </source>
</evidence>
<evidence type="ECO:0000313" key="13">
    <source>
        <dbReference type="WBParaSite" id="PSU_v2.g7256.t1"/>
    </source>
</evidence>
<dbReference type="Pfam" id="PF00069">
    <property type="entry name" value="Pkinase"/>
    <property type="match status" value="1"/>
</dbReference>
<evidence type="ECO:0000313" key="12">
    <source>
        <dbReference type="Proteomes" id="UP000887577"/>
    </source>
</evidence>
<dbReference type="PROSITE" id="PS00108">
    <property type="entry name" value="PROTEIN_KINASE_ST"/>
    <property type="match status" value="1"/>
</dbReference>
<evidence type="ECO:0000256" key="10">
    <source>
        <dbReference type="PROSITE-ProRule" id="PRU10141"/>
    </source>
</evidence>
<dbReference type="PROSITE" id="PS50011">
    <property type="entry name" value="PROTEIN_KINASE_DOM"/>
    <property type="match status" value="1"/>
</dbReference>
<dbReference type="Proteomes" id="UP000887577">
    <property type="component" value="Unplaced"/>
</dbReference>
<keyword evidence="4 10" id="KW-0547">Nucleotide-binding</keyword>
<evidence type="ECO:0000256" key="9">
    <source>
        <dbReference type="ARBA" id="ARBA00061380"/>
    </source>
</evidence>